<reference evidence="1" key="1">
    <citation type="journal article" date="2012" name="Nat. Genet.">
        <title>Whole-genome sequence of Schistosoma haematobium.</title>
        <authorList>
            <person name="Young N.D."/>
            <person name="Jex A.R."/>
            <person name="Li B."/>
            <person name="Liu S."/>
            <person name="Yang L."/>
            <person name="Xiong Z."/>
            <person name="Li Y."/>
            <person name="Cantacessi C."/>
            <person name="Hall R.S."/>
            <person name="Xu X."/>
            <person name="Chen F."/>
            <person name="Wu X."/>
            <person name="Zerlotini A."/>
            <person name="Oliveira G."/>
            <person name="Hofmann A."/>
            <person name="Zhang G."/>
            <person name="Fang X."/>
            <person name="Kang Y."/>
            <person name="Campbell B.E."/>
            <person name="Loukas A."/>
            <person name="Ranganathan S."/>
            <person name="Rollinson D."/>
            <person name="Rinaldi G."/>
            <person name="Brindley P.J."/>
            <person name="Yang H."/>
            <person name="Wang J."/>
            <person name="Wang J."/>
            <person name="Gasser R.B."/>
        </authorList>
    </citation>
    <scope>NUCLEOTIDE SEQUENCE [LARGE SCALE GENOMIC DNA]</scope>
</reference>
<dbReference type="EMBL" id="KL251372">
    <property type="protein sequence ID" value="KGB40114.1"/>
    <property type="molecule type" value="Genomic_DNA"/>
</dbReference>
<evidence type="ECO:0000313" key="1">
    <source>
        <dbReference type="EMBL" id="KGB40114.1"/>
    </source>
</evidence>
<sequence>MSDKIKSIINIGKVKFINNCLPRSQPFFGFIVYKCYFLFYGALWSVWLIYKPTEDEEEEEGEEKKQKGTEIRRELNNLE</sequence>
<proteinExistence type="predicted"/>
<accession>A0A095A3F5</accession>
<organism evidence="1">
    <name type="scientific">Schistosoma haematobium</name>
    <name type="common">Blood fluke</name>
    <dbReference type="NCBI Taxonomy" id="6185"/>
    <lineage>
        <taxon>Eukaryota</taxon>
        <taxon>Metazoa</taxon>
        <taxon>Spiralia</taxon>
        <taxon>Lophotrochozoa</taxon>
        <taxon>Platyhelminthes</taxon>
        <taxon>Trematoda</taxon>
        <taxon>Digenea</taxon>
        <taxon>Strigeidida</taxon>
        <taxon>Schistosomatoidea</taxon>
        <taxon>Schistosomatidae</taxon>
        <taxon>Schistosoma</taxon>
    </lineage>
</organism>
<dbReference type="AlphaFoldDB" id="A0A095A3F5"/>
<name>A0A095A3F5_SCHHA</name>
<gene>
    <name evidence="1" type="ORF">MS3_08573</name>
</gene>
<protein>
    <submittedName>
        <fullName evidence="1">Uncharacterized protein</fullName>
    </submittedName>
</protein>